<evidence type="ECO:0000313" key="1">
    <source>
        <dbReference type="EMBL" id="ASI14079.1"/>
    </source>
</evidence>
<dbReference type="SUPFAM" id="SSF52540">
    <property type="entry name" value="P-loop containing nucleoside triphosphate hydrolases"/>
    <property type="match status" value="1"/>
</dbReference>
<dbReference type="EMBL" id="CP019964">
    <property type="protein sequence ID" value="ASI14079.1"/>
    <property type="molecule type" value="Genomic_DNA"/>
</dbReference>
<proteinExistence type="predicted"/>
<dbReference type="GO" id="GO:0016787">
    <property type="term" value="F:hydrolase activity"/>
    <property type="evidence" value="ECO:0007669"/>
    <property type="project" value="UniProtKB-KW"/>
</dbReference>
<name>A0A218NNN4_9ARCH</name>
<reference evidence="1 2" key="1">
    <citation type="journal article" date="2017" name="Nat. Commun.">
        <title>'ARMAN' archaea depend on association with euryarchaeal host in culture and in situ.</title>
        <authorList>
            <person name="Golyshina O."/>
            <person name="Toshchakov S."/>
            <person name="Makarova K."/>
            <person name="Gavrilov S."/>
            <person name="Korzhenkov A."/>
            <person name="La Cono V."/>
            <person name="Arcadi E."/>
            <person name="Nechitaylo T."/>
            <person name="Ferrer M."/>
            <person name="Kublanov I."/>
            <person name="Wolf Y."/>
            <person name="Yakimov M."/>
            <person name="Golyshin P."/>
            <person name="Slesarev A."/>
            <person name="Kozyavkin S."/>
        </authorList>
    </citation>
    <scope>NUCLEOTIDE SEQUENCE [LARGE SCALE GENOMIC DNA]</scope>
    <source>
        <strain evidence="1 2">Mia14</strain>
    </source>
</reference>
<keyword evidence="1" id="KW-0378">Hydrolase</keyword>
<dbReference type="KEGG" id="marh:Mia14_0785"/>
<dbReference type="GeneID" id="33314336"/>
<evidence type="ECO:0000313" key="2">
    <source>
        <dbReference type="Proteomes" id="UP000197679"/>
    </source>
</evidence>
<dbReference type="RefSeq" id="WP_088820340.1">
    <property type="nucleotide sequence ID" value="NZ_CP019964.1"/>
</dbReference>
<dbReference type="InterPro" id="IPR027417">
    <property type="entry name" value="P-loop_NTPase"/>
</dbReference>
<accession>A0A218NNN4</accession>
<organism evidence="1 2">
    <name type="scientific">Candidatus Mancarchaeum acidiphilum</name>
    <dbReference type="NCBI Taxonomy" id="1920749"/>
    <lineage>
        <taxon>Archaea</taxon>
        <taxon>Candidatus Micrarchaeota</taxon>
        <taxon>Candidatus Mancarchaeum</taxon>
    </lineage>
</organism>
<keyword evidence="2" id="KW-1185">Reference proteome</keyword>
<dbReference type="AlphaFoldDB" id="A0A218NNN4"/>
<sequence length="191" mass="22604">MKKSYGTVNIAFVGPFASGKTYMSKLLVQELKRRNIKAHKLSIADEIKRLARDLFGMKKKNRRLLQVLGAKMRDIDKMVWINYAVNKIKRRNLEPFIIDDLRFLHEYSEIKRNFPNTITVKIRSSKDARDNIYKRLYGRKPTTTESNDSTETELNKIKCDYEIINDYKRESAERSINIMIDKFFTKTAKKR</sequence>
<dbReference type="Proteomes" id="UP000197679">
    <property type="component" value="Chromosome"/>
</dbReference>
<gene>
    <name evidence="1" type="ORF">Mia14_0785</name>
</gene>
<protein>
    <submittedName>
        <fullName evidence="1">P-loop containing nucleoside triphosphate hydrolase</fullName>
    </submittedName>
</protein>
<dbReference type="Gene3D" id="3.40.50.300">
    <property type="entry name" value="P-loop containing nucleotide triphosphate hydrolases"/>
    <property type="match status" value="1"/>
</dbReference>